<gene>
    <name evidence="2" type="ORF">V8G54_018578</name>
</gene>
<dbReference type="GO" id="GO:0016491">
    <property type="term" value="F:oxidoreductase activity"/>
    <property type="evidence" value="ECO:0007669"/>
    <property type="project" value="InterPro"/>
</dbReference>
<reference evidence="2 3" key="1">
    <citation type="journal article" date="2023" name="Life. Sci Alliance">
        <title>Evolutionary insights into 3D genome organization and epigenetic landscape of Vigna mungo.</title>
        <authorList>
            <person name="Junaid A."/>
            <person name="Singh B."/>
            <person name="Bhatia S."/>
        </authorList>
    </citation>
    <scope>NUCLEOTIDE SEQUENCE [LARGE SCALE GENOMIC DNA]</scope>
    <source>
        <strain evidence="2">Urdbean</strain>
    </source>
</reference>
<dbReference type="Pfam" id="PF01593">
    <property type="entry name" value="Amino_oxidase"/>
    <property type="match status" value="1"/>
</dbReference>
<name>A0AAQ3N8Z3_VIGMU</name>
<dbReference type="GO" id="GO:0009534">
    <property type="term" value="C:chloroplast thylakoid"/>
    <property type="evidence" value="ECO:0007669"/>
    <property type="project" value="TreeGrafter"/>
</dbReference>
<dbReference type="InterPro" id="IPR002937">
    <property type="entry name" value="Amino_oxidase"/>
</dbReference>
<dbReference type="InterPro" id="IPR050464">
    <property type="entry name" value="Zeta_carotene_desat/Oxidored"/>
</dbReference>
<feature type="domain" description="Amine oxidase" evidence="1">
    <location>
        <begin position="113"/>
        <end position="161"/>
    </location>
</feature>
<accession>A0AAQ3N8Z3</accession>
<dbReference type="Proteomes" id="UP001374535">
    <property type="component" value="Chromosome 6"/>
</dbReference>
<dbReference type="AlphaFoldDB" id="A0AAQ3N8Z3"/>
<evidence type="ECO:0000313" key="2">
    <source>
        <dbReference type="EMBL" id="WVZ05232.1"/>
    </source>
</evidence>
<dbReference type="PANTHER" id="PTHR42923:SF44">
    <property type="entry name" value="PROTOPORPHYRINOGEN OXIDASE 2, CHLOROPLASTIC_MITOCHONDRIAL"/>
    <property type="match status" value="1"/>
</dbReference>
<dbReference type="PANTHER" id="PTHR42923">
    <property type="entry name" value="PROTOPORPHYRINOGEN OXIDASE"/>
    <property type="match status" value="1"/>
</dbReference>
<dbReference type="SUPFAM" id="SSF51905">
    <property type="entry name" value="FAD/NAD(P)-binding domain"/>
    <property type="match status" value="1"/>
</dbReference>
<organism evidence="2 3">
    <name type="scientific">Vigna mungo</name>
    <name type="common">Black gram</name>
    <name type="synonym">Phaseolus mungo</name>
    <dbReference type="NCBI Taxonomy" id="3915"/>
    <lineage>
        <taxon>Eukaryota</taxon>
        <taxon>Viridiplantae</taxon>
        <taxon>Streptophyta</taxon>
        <taxon>Embryophyta</taxon>
        <taxon>Tracheophyta</taxon>
        <taxon>Spermatophyta</taxon>
        <taxon>Magnoliopsida</taxon>
        <taxon>eudicotyledons</taxon>
        <taxon>Gunneridae</taxon>
        <taxon>Pentapetalae</taxon>
        <taxon>rosids</taxon>
        <taxon>fabids</taxon>
        <taxon>Fabales</taxon>
        <taxon>Fabaceae</taxon>
        <taxon>Papilionoideae</taxon>
        <taxon>50 kb inversion clade</taxon>
        <taxon>NPAAA clade</taxon>
        <taxon>indigoferoid/millettioid clade</taxon>
        <taxon>Phaseoleae</taxon>
        <taxon>Vigna</taxon>
    </lineage>
</organism>
<sequence>MRVLSNENWKQGVLTILDIWELVRRLIVTCLCYQMRKIWCRTIKGLLGVLDVYFGRSLGCFKGFGPFRSSLTISHLPNTKLGRRIVKKSMSSSATDDNPTGSVKRVAVIGAGVSGLAAAYKLKSHGVDVTVFEAEGRAGGRLRSVSRDGLIWDEGANTMVSLSWMCYFKEIFTFEEENL</sequence>
<proteinExistence type="predicted"/>
<evidence type="ECO:0000313" key="3">
    <source>
        <dbReference type="Proteomes" id="UP001374535"/>
    </source>
</evidence>
<dbReference type="PRINTS" id="PR00419">
    <property type="entry name" value="ADXRDTASE"/>
</dbReference>
<dbReference type="EMBL" id="CP144695">
    <property type="protein sequence ID" value="WVZ05232.1"/>
    <property type="molecule type" value="Genomic_DNA"/>
</dbReference>
<evidence type="ECO:0000259" key="1">
    <source>
        <dbReference type="Pfam" id="PF01593"/>
    </source>
</evidence>
<keyword evidence="3" id="KW-1185">Reference proteome</keyword>
<dbReference type="Gene3D" id="3.50.50.60">
    <property type="entry name" value="FAD/NAD(P)-binding domain"/>
    <property type="match status" value="1"/>
</dbReference>
<dbReference type="InterPro" id="IPR036188">
    <property type="entry name" value="FAD/NAD-bd_sf"/>
</dbReference>
<protein>
    <recommendedName>
        <fullName evidence="1">Amine oxidase domain-containing protein</fullName>
    </recommendedName>
</protein>